<dbReference type="PANTHER" id="PTHR47106">
    <property type="entry name" value="COILED-COIL-HELIX-COILED-COIL-HELIX DOMAIN-CONTAINING PROTEIN 5"/>
    <property type="match status" value="1"/>
</dbReference>
<evidence type="ECO:0000259" key="1">
    <source>
        <dbReference type="Pfam" id="PF16860"/>
    </source>
</evidence>
<dbReference type="Gene3D" id="1.10.287.2900">
    <property type="match status" value="2"/>
</dbReference>
<name>A0A3B3SYJ8_9TELE</name>
<dbReference type="STRING" id="1676925.ENSPKIP00000035475"/>
<organism evidence="2 3">
    <name type="scientific">Paramormyrops kingsleyae</name>
    <dbReference type="NCBI Taxonomy" id="1676925"/>
    <lineage>
        <taxon>Eukaryota</taxon>
        <taxon>Metazoa</taxon>
        <taxon>Chordata</taxon>
        <taxon>Craniata</taxon>
        <taxon>Vertebrata</taxon>
        <taxon>Euteleostomi</taxon>
        <taxon>Actinopterygii</taxon>
        <taxon>Neopterygii</taxon>
        <taxon>Teleostei</taxon>
        <taxon>Osteoglossocephala</taxon>
        <taxon>Osteoglossomorpha</taxon>
        <taxon>Osteoglossiformes</taxon>
        <taxon>Mormyridae</taxon>
        <taxon>Paramormyrops</taxon>
    </lineage>
</organism>
<dbReference type="GeneTree" id="ENSGT00390000007919"/>
<accession>A0A3B3SYJ8</accession>
<protein>
    <recommendedName>
        <fullName evidence="1">IMS import disulfide relay-system CHCH-CHCH-like Cx9C domain-containing protein</fullName>
    </recommendedName>
</protein>
<evidence type="ECO:0000313" key="3">
    <source>
        <dbReference type="Proteomes" id="UP000261540"/>
    </source>
</evidence>
<dbReference type="InterPro" id="IPR052848">
    <property type="entry name" value="CHCH_domain-containing_protein"/>
</dbReference>
<sequence>MQVAMDITARFCGKEMQDYGACVARNPSSWQEQCQHMKLKVAQCTSSHPVIQKIRSDCAGQFAEFERCLQDHQSSAASCSAHMSRFLACAEAVDLSSVGRPPPLSPYRIVRYL</sequence>
<dbReference type="PANTHER" id="PTHR47106:SF1">
    <property type="entry name" value="COILED-COIL-HELIX-COILED-COIL-HELIX DOMAIN-CONTAINING PROTEIN 5"/>
    <property type="match status" value="1"/>
</dbReference>
<proteinExistence type="predicted"/>
<reference evidence="2" key="1">
    <citation type="submission" date="2025-08" db="UniProtKB">
        <authorList>
            <consortium name="Ensembl"/>
        </authorList>
    </citation>
    <scope>IDENTIFICATION</scope>
</reference>
<evidence type="ECO:0000313" key="2">
    <source>
        <dbReference type="Ensembl" id="ENSPKIP00000035475.1"/>
    </source>
</evidence>
<reference evidence="2" key="2">
    <citation type="submission" date="2025-09" db="UniProtKB">
        <authorList>
            <consortium name="Ensembl"/>
        </authorList>
    </citation>
    <scope>IDENTIFICATION</scope>
</reference>
<dbReference type="AlphaFoldDB" id="A0A3B3SYJ8"/>
<dbReference type="GO" id="GO:0045333">
    <property type="term" value="P:cellular respiration"/>
    <property type="evidence" value="ECO:0007669"/>
    <property type="project" value="TreeGrafter"/>
</dbReference>
<dbReference type="Pfam" id="PF16860">
    <property type="entry name" value="CX9C"/>
    <property type="match status" value="1"/>
</dbReference>
<feature type="domain" description="IMS import disulfide relay-system CHCH-CHCH-like Cx9C" evidence="1">
    <location>
        <begin position="5"/>
        <end position="49"/>
    </location>
</feature>
<dbReference type="Ensembl" id="ENSPKIT00000016407.1">
    <property type="protein sequence ID" value="ENSPKIP00000035475.1"/>
    <property type="gene ID" value="ENSPKIG00000014423.1"/>
</dbReference>
<dbReference type="Proteomes" id="UP000261540">
    <property type="component" value="Unplaced"/>
</dbReference>
<keyword evidence="3" id="KW-1185">Reference proteome</keyword>
<dbReference type="GO" id="GO:0005758">
    <property type="term" value="C:mitochondrial intermembrane space"/>
    <property type="evidence" value="ECO:0007669"/>
    <property type="project" value="TreeGrafter"/>
</dbReference>
<dbReference type="InterPro" id="IPR031731">
    <property type="entry name" value="CX9C"/>
</dbReference>